<dbReference type="InterPro" id="IPR018638">
    <property type="entry name" value="DUF2061_membrane"/>
</dbReference>
<keyword evidence="1" id="KW-1133">Transmembrane helix</keyword>
<evidence type="ECO:0000259" key="2">
    <source>
        <dbReference type="Pfam" id="PF09834"/>
    </source>
</evidence>
<evidence type="ECO:0000256" key="1">
    <source>
        <dbReference type="SAM" id="Phobius"/>
    </source>
</evidence>
<dbReference type="AlphaFoldDB" id="A0A0F9S724"/>
<evidence type="ECO:0000313" key="3">
    <source>
        <dbReference type="EMBL" id="KKN25123.1"/>
    </source>
</evidence>
<keyword evidence="1" id="KW-0472">Membrane</keyword>
<protein>
    <recommendedName>
        <fullName evidence="2">DUF2061 domain-containing protein</fullName>
    </recommendedName>
</protein>
<gene>
    <name evidence="3" type="ORF">LCGC14_0887960</name>
</gene>
<accession>A0A0F9S724</accession>
<keyword evidence="1" id="KW-0812">Transmembrane</keyword>
<feature type="transmembrane region" description="Helical" evidence="1">
    <location>
        <begin position="21"/>
        <end position="38"/>
    </location>
</feature>
<proteinExistence type="predicted"/>
<name>A0A0F9S724_9ZZZZ</name>
<dbReference type="EMBL" id="LAZR01002827">
    <property type="protein sequence ID" value="KKN25123.1"/>
    <property type="molecule type" value="Genomic_DNA"/>
</dbReference>
<dbReference type="Pfam" id="PF09834">
    <property type="entry name" value="DUF2061"/>
    <property type="match status" value="1"/>
</dbReference>
<reference evidence="3" key="1">
    <citation type="journal article" date="2015" name="Nature">
        <title>Complex archaea that bridge the gap between prokaryotes and eukaryotes.</title>
        <authorList>
            <person name="Spang A."/>
            <person name="Saw J.H."/>
            <person name="Jorgensen S.L."/>
            <person name="Zaremba-Niedzwiedzka K."/>
            <person name="Martijn J."/>
            <person name="Lind A.E."/>
            <person name="van Eijk R."/>
            <person name="Schleper C."/>
            <person name="Guy L."/>
            <person name="Ettema T.J."/>
        </authorList>
    </citation>
    <scope>NUCLEOTIDE SEQUENCE</scope>
</reference>
<comment type="caution">
    <text evidence="3">The sequence shown here is derived from an EMBL/GenBank/DDBJ whole genome shotgun (WGS) entry which is preliminary data.</text>
</comment>
<organism evidence="3">
    <name type="scientific">marine sediment metagenome</name>
    <dbReference type="NCBI Taxonomy" id="412755"/>
    <lineage>
        <taxon>unclassified sequences</taxon>
        <taxon>metagenomes</taxon>
        <taxon>ecological metagenomes</taxon>
    </lineage>
</organism>
<feature type="domain" description="DUF2061" evidence="2">
    <location>
        <begin position="17"/>
        <end position="68"/>
    </location>
</feature>
<sequence length="107" mass="12269">MAKKTTKLSGESHTRTIAKAISWRALATLTTMTIVFLFTKRIMLSLGVGLAEIIAKITFYYVHERVWDKVSWGKSKHPLSKLAVKRELEPEDMEVIKNKLKELGYMD</sequence>